<evidence type="ECO:0000313" key="1">
    <source>
        <dbReference type="EnsemblPlants" id="cds.novel_model_3392_5bd9a17a"/>
    </source>
</evidence>
<protein>
    <submittedName>
        <fullName evidence="1">Uncharacterized protein</fullName>
    </submittedName>
</protein>
<organism evidence="1 2">
    <name type="scientific">Cannabis sativa</name>
    <name type="common">Hemp</name>
    <name type="synonym">Marijuana</name>
    <dbReference type="NCBI Taxonomy" id="3483"/>
    <lineage>
        <taxon>Eukaryota</taxon>
        <taxon>Viridiplantae</taxon>
        <taxon>Streptophyta</taxon>
        <taxon>Embryophyta</taxon>
        <taxon>Tracheophyta</taxon>
        <taxon>Spermatophyta</taxon>
        <taxon>Magnoliopsida</taxon>
        <taxon>eudicotyledons</taxon>
        <taxon>Gunneridae</taxon>
        <taxon>Pentapetalae</taxon>
        <taxon>rosids</taxon>
        <taxon>fabids</taxon>
        <taxon>Rosales</taxon>
        <taxon>Cannabaceae</taxon>
        <taxon>Cannabis</taxon>
    </lineage>
</organism>
<name>A0A803QZW2_CANSA</name>
<dbReference type="Proteomes" id="UP000596661">
    <property type="component" value="Chromosome 4"/>
</dbReference>
<reference evidence="1" key="1">
    <citation type="submission" date="2018-11" db="EMBL/GenBank/DDBJ databases">
        <authorList>
            <person name="Grassa J C."/>
        </authorList>
    </citation>
    <scope>NUCLEOTIDE SEQUENCE [LARGE SCALE GENOMIC DNA]</scope>
</reference>
<dbReference type="AlphaFoldDB" id="A0A803QZW2"/>
<evidence type="ECO:0000313" key="2">
    <source>
        <dbReference type="Proteomes" id="UP000596661"/>
    </source>
</evidence>
<accession>A0A803QZW2</accession>
<proteinExistence type="predicted"/>
<dbReference type="Gramene" id="novel_model_3392_5bd9a17a">
    <property type="protein sequence ID" value="cds.novel_model_3392_5bd9a17a"/>
    <property type="gene ID" value="novel_gene_1801_5bd9a17a"/>
</dbReference>
<dbReference type="EMBL" id="UZAU01000382">
    <property type="status" value="NOT_ANNOTATED_CDS"/>
    <property type="molecule type" value="Genomic_DNA"/>
</dbReference>
<sequence length="165" mass="18534">MARKSSSSSSSSKVQNKKKSICEKSLLLVANIIKLSSLAFVSINNCGTSQTTVPGQKKNYSDHNNFLSSSSSAKAAYYHHDHDHNLDLDHHLILERTGGNRRMGHVSKKQPLLMSGSERHGVSYVMIPPIKDSPPKPVEFKDLSTLERMVEDFIKRKHAQHQRQQ</sequence>
<keyword evidence="2" id="KW-1185">Reference proteome</keyword>
<dbReference type="EnsemblPlants" id="novel_model_3392_5bd9a17a">
    <property type="protein sequence ID" value="cds.novel_model_3392_5bd9a17a"/>
    <property type="gene ID" value="novel_gene_1801_5bd9a17a"/>
</dbReference>
<reference evidence="1" key="2">
    <citation type="submission" date="2021-03" db="UniProtKB">
        <authorList>
            <consortium name="EnsemblPlants"/>
        </authorList>
    </citation>
    <scope>IDENTIFICATION</scope>
</reference>